<evidence type="ECO:0000313" key="3">
    <source>
        <dbReference type="Proteomes" id="UP000051677"/>
    </source>
</evidence>
<dbReference type="Pfam" id="PF00934">
    <property type="entry name" value="PE"/>
    <property type="match status" value="1"/>
</dbReference>
<dbReference type="Gene3D" id="1.10.287.850">
    <property type="entry name" value="HP0062-like domain"/>
    <property type="match status" value="1"/>
</dbReference>
<evidence type="ECO:0000313" key="2">
    <source>
        <dbReference type="EMBL" id="KQH77747.1"/>
    </source>
</evidence>
<dbReference type="InterPro" id="IPR038332">
    <property type="entry name" value="PPE_sf"/>
</dbReference>
<dbReference type="AlphaFoldDB" id="A0A0Q2RRB2"/>
<comment type="caution">
    <text evidence="2">The sequence shown here is derived from an EMBL/GenBank/DDBJ whole genome shotgun (WGS) entry which is preliminary data.</text>
</comment>
<organism evidence="2 3">
    <name type="scientific">Mycobacterium gordonae</name>
    <dbReference type="NCBI Taxonomy" id="1778"/>
    <lineage>
        <taxon>Bacteria</taxon>
        <taxon>Bacillati</taxon>
        <taxon>Actinomycetota</taxon>
        <taxon>Actinomycetes</taxon>
        <taxon>Mycobacteriales</taxon>
        <taxon>Mycobacteriaceae</taxon>
        <taxon>Mycobacterium</taxon>
    </lineage>
</organism>
<protein>
    <recommendedName>
        <fullName evidence="1">PE domain-containing protein</fullName>
    </recommendedName>
</protein>
<sequence length="165" mass="16982">MAMSAVVAVPDLLAQAATHVATIGQTLTAANQTTAVSTRAVLPAAADEVSAAVAQLFSEFGQDYQAAAGRAAAYQQQFVQHLNAAANSYAGAEAANASLLLPATAAAGLPSLDQVFSSLISTVTGLFWQTLAYLYYLGFLLLIPIYAALALWLPVAFLGSLFGLT</sequence>
<dbReference type="Proteomes" id="UP000051677">
    <property type="component" value="Unassembled WGS sequence"/>
</dbReference>
<feature type="domain" description="PE" evidence="1">
    <location>
        <begin position="6"/>
        <end position="96"/>
    </location>
</feature>
<dbReference type="EMBL" id="LKTM01000299">
    <property type="protein sequence ID" value="KQH77747.1"/>
    <property type="molecule type" value="Genomic_DNA"/>
</dbReference>
<gene>
    <name evidence="2" type="ORF">AO501_22840</name>
</gene>
<dbReference type="InterPro" id="IPR000084">
    <property type="entry name" value="PE-PGRS_N"/>
</dbReference>
<proteinExistence type="predicted"/>
<accession>A0A0Q2RRB2</accession>
<name>A0A0Q2RRB2_MYCGO</name>
<evidence type="ECO:0000259" key="1">
    <source>
        <dbReference type="Pfam" id="PF00934"/>
    </source>
</evidence>
<dbReference type="STRING" id="1778.A9W97_29555"/>
<reference evidence="2 3" key="1">
    <citation type="submission" date="2015-10" db="EMBL/GenBank/DDBJ databases">
        <title>Mycobacterium gordonae draft genome assembly.</title>
        <authorList>
            <person name="Ustinova V."/>
            <person name="Smirnova T."/>
            <person name="Blagodatskikh K."/>
            <person name="Varlamov D."/>
            <person name="Larionova E."/>
            <person name="Chernousova L."/>
        </authorList>
    </citation>
    <scope>NUCLEOTIDE SEQUENCE [LARGE SCALE GENOMIC DNA]</scope>
    <source>
        <strain evidence="2 3">CTRI 14-8773</strain>
    </source>
</reference>
<dbReference type="SUPFAM" id="SSF140459">
    <property type="entry name" value="PE/PPE dimer-like"/>
    <property type="match status" value="1"/>
</dbReference>